<reference evidence="2" key="1">
    <citation type="submission" date="2020-10" db="EMBL/GenBank/DDBJ databases">
        <authorList>
            <person name="Kikuchi T."/>
        </authorList>
    </citation>
    <scope>NUCLEOTIDE SEQUENCE</scope>
    <source>
        <strain evidence="2">NKZ352</strain>
    </source>
</reference>
<protein>
    <submittedName>
        <fullName evidence="2">Uncharacterized protein</fullName>
    </submittedName>
</protein>
<evidence type="ECO:0000313" key="2">
    <source>
        <dbReference type="EMBL" id="CAD6200158.1"/>
    </source>
</evidence>
<feature type="signal peptide" evidence="1">
    <location>
        <begin position="1"/>
        <end position="27"/>
    </location>
</feature>
<evidence type="ECO:0000313" key="3">
    <source>
        <dbReference type="Proteomes" id="UP000835052"/>
    </source>
</evidence>
<gene>
    <name evidence="2" type="ORF">CAUJ_LOCUS16057</name>
</gene>
<sequence length="86" mass="9663">MRLITTSTISAIVFFVIFGLLTSLADAQDLQYEEPLPAFPDDILKRSLYFGESGESPATFRGMRGLRGKRVPMIKGLRGKRTYHLV</sequence>
<dbReference type="Proteomes" id="UP000835052">
    <property type="component" value="Unassembled WGS sequence"/>
</dbReference>
<name>A0A8S1HYG7_9PELO</name>
<evidence type="ECO:0000256" key="1">
    <source>
        <dbReference type="SAM" id="SignalP"/>
    </source>
</evidence>
<organism evidence="2 3">
    <name type="scientific">Caenorhabditis auriculariae</name>
    <dbReference type="NCBI Taxonomy" id="2777116"/>
    <lineage>
        <taxon>Eukaryota</taxon>
        <taxon>Metazoa</taxon>
        <taxon>Ecdysozoa</taxon>
        <taxon>Nematoda</taxon>
        <taxon>Chromadorea</taxon>
        <taxon>Rhabditida</taxon>
        <taxon>Rhabditina</taxon>
        <taxon>Rhabditomorpha</taxon>
        <taxon>Rhabditoidea</taxon>
        <taxon>Rhabditidae</taxon>
        <taxon>Peloderinae</taxon>
        <taxon>Caenorhabditis</taxon>
    </lineage>
</organism>
<dbReference type="AlphaFoldDB" id="A0A8S1HYG7"/>
<dbReference type="EMBL" id="CAJGYM010000244">
    <property type="protein sequence ID" value="CAD6200158.1"/>
    <property type="molecule type" value="Genomic_DNA"/>
</dbReference>
<proteinExistence type="predicted"/>
<dbReference type="OrthoDB" id="5861210at2759"/>
<comment type="caution">
    <text evidence="2">The sequence shown here is derived from an EMBL/GenBank/DDBJ whole genome shotgun (WGS) entry which is preliminary data.</text>
</comment>
<keyword evidence="3" id="KW-1185">Reference proteome</keyword>
<feature type="chain" id="PRO_5035932813" evidence="1">
    <location>
        <begin position="28"/>
        <end position="86"/>
    </location>
</feature>
<accession>A0A8S1HYG7</accession>
<keyword evidence="1" id="KW-0732">Signal</keyword>